<organism evidence="2 3">
    <name type="scientific">Meloidogyne floridensis</name>
    <dbReference type="NCBI Taxonomy" id="298350"/>
    <lineage>
        <taxon>Eukaryota</taxon>
        <taxon>Metazoa</taxon>
        <taxon>Ecdysozoa</taxon>
        <taxon>Nematoda</taxon>
        <taxon>Chromadorea</taxon>
        <taxon>Rhabditida</taxon>
        <taxon>Tylenchina</taxon>
        <taxon>Tylenchomorpha</taxon>
        <taxon>Tylenchoidea</taxon>
        <taxon>Meloidogynidae</taxon>
        <taxon>Meloidogyninae</taxon>
        <taxon>Meloidogyne</taxon>
    </lineage>
</organism>
<dbReference type="AlphaFoldDB" id="A0A915NUD9"/>
<name>A0A915NUD9_9BILA</name>
<evidence type="ECO:0000313" key="3">
    <source>
        <dbReference type="WBParaSite" id="scf7180000421005.g6111"/>
    </source>
</evidence>
<evidence type="ECO:0000256" key="1">
    <source>
        <dbReference type="SAM" id="MobiDB-lite"/>
    </source>
</evidence>
<keyword evidence="2" id="KW-1185">Reference proteome</keyword>
<reference evidence="3" key="1">
    <citation type="submission" date="2022-11" db="UniProtKB">
        <authorList>
            <consortium name="WormBaseParasite"/>
        </authorList>
    </citation>
    <scope>IDENTIFICATION</scope>
</reference>
<evidence type="ECO:0000313" key="2">
    <source>
        <dbReference type="Proteomes" id="UP000887560"/>
    </source>
</evidence>
<feature type="compositionally biased region" description="Polar residues" evidence="1">
    <location>
        <begin position="1"/>
        <end position="10"/>
    </location>
</feature>
<protein>
    <submittedName>
        <fullName evidence="3">Uncharacterized protein</fullName>
    </submittedName>
</protein>
<proteinExistence type="predicted"/>
<sequence length="195" mass="22216">MPFTTQSNKDLQLKRNEAKRKRTEKAEKAAAQSALVRADRVKQRTQLLQTDDSSNLDLDNYNENRVDDDLMEGCSSNFEIPSLAIPSSLADSQQMLLQRLKESQKLLKQNSISLPDFSSMFTFAETTEGLLILSSKLGSSLINKQYEFRNIVDGLNCEEIKNEEEMRNAILVHHTKAIILLKAKWDQVRWIKLGG</sequence>
<dbReference type="Proteomes" id="UP000887560">
    <property type="component" value="Unplaced"/>
</dbReference>
<accession>A0A915NUD9</accession>
<dbReference type="WBParaSite" id="scf7180000421005.g6111">
    <property type="protein sequence ID" value="scf7180000421005.g6111"/>
    <property type="gene ID" value="scf7180000421005.g6111"/>
</dbReference>
<feature type="region of interest" description="Disordered" evidence="1">
    <location>
        <begin position="1"/>
        <end position="35"/>
    </location>
</feature>